<dbReference type="Pfam" id="PF13649">
    <property type="entry name" value="Methyltransf_25"/>
    <property type="match status" value="1"/>
</dbReference>
<evidence type="ECO:0000259" key="1">
    <source>
        <dbReference type="Pfam" id="PF13649"/>
    </source>
</evidence>
<sequence length="309" mass="35296">MGVCFSNTRHDSFGVRRLRHKLKFRYQTLDGRLYQAIDNSVYWLPIDDIEAERSTNSHLFHKRIWNGNFHAPIAEILKTGGRNVRVLDIGCGPGAWILDMAESFPNVKFIGIDVSPTFPTENIPPNVRFVEYNILDGLPIADASMDFIFQRFIIHGINEQAYKQIIIPELIRVMKPGGWIEFTEGDNYRSEAGRVTNRLATGIVKFLRYRGINENIGGEFPQICEGTGQFCQISHDAQTIRLGRQGGEIGQIALRIIHEGMKGGRIPIAEYLNMMPEHYDALTETMLSEAERTETTWTIHKCWAQKRLD</sequence>
<dbReference type="Gene3D" id="3.40.50.150">
    <property type="entry name" value="Vaccinia Virus protein VP39"/>
    <property type="match status" value="1"/>
</dbReference>
<reference evidence="2" key="1">
    <citation type="submission" date="2021-06" db="EMBL/GenBank/DDBJ databases">
        <authorList>
            <person name="Kallberg Y."/>
            <person name="Tangrot J."/>
            <person name="Rosling A."/>
        </authorList>
    </citation>
    <scope>NUCLEOTIDE SEQUENCE</scope>
    <source>
        <strain evidence="2">FL130A</strain>
    </source>
</reference>
<keyword evidence="3" id="KW-1185">Reference proteome</keyword>
<feature type="domain" description="Methyltransferase" evidence="1">
    <location>
        <begin position="86"/>
        <end position="178"/>
    </location>
</feature>
<dbReference type="EMBL" id="CAJVPS010002325">
    <property type="protein sequence ID" value="CAG8565540.1"/>
    <property type="molecule type" value="Genomic_DNA"/>
</dbReference>
<name>A0A9N9BIP6_9GLOM</name>
<protein>
    <submittedName>
        <fullName evidence="2">22_t:CDS:1</fullName>
    </submittedName>
</protein>
<proteinExistence type="predicted"/>
<comment type="caution">
    <text evidence="2">The sequence shown here is derived from an EMBL/GenBank/DDBJ whole genome shotgun (WGS) entry which is preliminary data.</text>
</comment>
<dbReference type="AlphaFoldDB" id="A0A9N9BIP6"/>
<accession>A0A9N9BIP6</accession>
<organism evidence="2 3">
    <name type="scientific">Ambispora leptoticha</name>
    <dbReference type="NCBI Taxonomy" id="144679"/>
    <lineage>
        <taxon>Eukaryota</taxon>
        <taxon>Fungi</taxon>
        <taxon>Fungi incertae sedis</taxon>
        <taxon>Mucoromycota</taxon>
        <taxon>Glomeromycotina</taxon>
        <taxon>Glomeromycetes</taxon>
        <taxon>Archaeosporales</taxon>
        <taxon>Ambisporaceae</taxon>
        <taxon>Ambispora</taxon>
    </lineage>
</organism>
<gene>
    <name evidence="2" type="ORF">ALEPTO_LOCUS6562</name>
</gene>
<dbReference type="CDD" id="cd02440">
    <property type="entry name" value="AdoMet_MTases"/>
    <property type="match status" value="1"/>
</dbReference>
<dbReference type="OrthoDB" id="2013972at2759"/>
<evidence type="ECO:0000313" key="3">
    <source>
        <dbReference type="Proteomes" id="UP000789508"/>
    </source>
</evidence>
<dbReference type="Proteomes" id="UP000789508">
    <property type="component" value="Unassembled WGS sequence"/>
</dbReference>
<dbReference type="PANTHER" id="PTHR43591">
    <property type="entry name" value="METHYLTRANSFERASE"/>
    <property type="match status" value="1"/>
</dbReference>
<dbReference type="SUPFAM" id="SSF53335">
    <property type="entry name" value="S-adenosyl-L-methionine-dependent methyltransferases"/>
    <property type="match status" value="1"/>
</dbReference>
<dbReference type="InterPro" id="IPR029063">
    <property type="entry name" value="SAM-dependent_MTases_sf"/>
</dbReference>
<evidence type="ECO:0000313" key="2">
    <source>
        <dbReference type="EMBL" id="CAG8565540.1"/>
    </source>
</evidence>
<dbReference type="InterPro" id="IPR041698">
    <property type="entry name" value="Methyltransf_25"/>
</dbReference>